<name>A0A1H4TI97_9MICO</name>
<evidence type="ECO:0000256" key="1">
    <source>
        <dbReference type="SAM" id="MobiDB-lite"/>
    </source>
</evidence>
<feature type="region of interest" description="Disordered" evidence="1">
    <location>
        <begin position="1"/>
        <end position="24"/>
    </location>
</feature>
<dbReference type="OrthoDB" id="4915037at2"/>
<sequence>MFFDGRPPADFPAPPTPDEVAGQFSGPLLTLAPQAAVEETDIATETEKHNDVLVMEAALISYQYWRNPDDRSDPANLAEIDDQLRAELDREPPWSMPEWLVAARERRRYPVIWQAVRTTHMLDDAAAHHHSPEQILAEHVDYIVMNIFRGERMRGPIPGELIDPANVAHIRRGVPVVVDGQPLDGFALDTDPHVYGLGARVGESVLTTAISRDYLDELDLSFVTRTPSQQA</sequence>
<evidence type="ECO:0000313" key="3">
    <source>
        <dbReference type="Proteomes" id="UP000199183"/>
    </source>
</evidence>
<organism evidence="2 3">
    <name type="scientific">Paramicrobacterium humi</name>
    <dbReference type="NCBI Taxonomy" id="640635"/>
    <lineage>
        <taxon>Bacteria</taxon>
        <taxon>Bacillati</taxon>
        <taxon>Actinomycetota</taxon>
        <taxon>Actinomycetes</taxon>
        <taxon>Micrococcales</taxon>
        <taxon>Microbacteriaceae</taxon>
        <taxon>Paramicrobacterium</taxon>
    </lineage>
</organism>
<dbReference type="EMBL" id="FNRY01000002">
    <property type="protein sequence ID" value="SEC55998.1"/>
    <property type="molecule type" value="Genomic_DNA"/>
</dbReference>
<keyword evidence="3" id="KW-1185">Reference proteome</keyword>
<gene>
    <name evidence="2" type="ORF">SAMN04489806_3217</name>
</gene>
<proteinExistence type="predicted"/>
<dbReference type="RefSeq" id="WP_091187755.1">
    <property type="nucleotide sequence ID" value="NZ_FNRY01000002.1"/>
</dbReference>
<evidence type="ECO:0000313" key="2">
    <source>
        <dbReference type="EMBL" id="SEC55998.1"/>
    </source>
</evidence>
<dbReference type="AlphaFoldDB" id="A0A1H4TI97"/>
<accession>A0A1H4TI97</accession>
<reference evidence="2 3" key="1">
    <citation type="submission" date="2016-10" db="EMBL/GenBank/DDBJ databases">
        <authorList>
            <person name="de Groot N.N."/>
        </authorList>
    </citation>
    <scope>NUCLEOTIDE SEQUENCE [LARGE SCALE GENOMIC DNA]</scope>
    <source>
        <strain evidence="2 3">DSM 21799</strain>
    </source>
</reference>
<protein>
    <submittedName>
        <fullName evidence="2">Uncharacterized protein</fullName>
    </submittedName>
</protein>
<dbReference type="Proteomes" id="UP000199183">
    <property type="component" value="Unassembled WGS sequence"/>
</dbReference>